<reference evidence="2" key="1">
    <citation type="submission" date="2014-11" db="EMBL/GenBank/DDBJ databases">
        <authorList>
            <person name="Amaro Gonzalez C."/>
        </authorList>
    </citation>
    <scope>NUCLEOTIDE SEQUENCE</scope>
</reference>
<evidence type="ECO:0000313" key="2">
    <source>
        <dbReference type="EMBL" id="JAH26746.1"/>
    </source>
</evidence>
<name>A0A0E9RCA3_ANGAN</name>
<organism evidence="2">
    <name type="scientific">Anguilla anguilla</name>
    <name type="common">European freshwater eel</name>
    <name type="synonym">Muraena anguilla</name>
    <dbReference type="NCBI Taxonomy" id="7936"/>
    <lineage>
        <taxon>Eukaryota</taxon>
        <taxon>Metazoa</taxon>
        <taxon>Chordata</taxon>
        <taxon>Craniata</taxon>
        <taxon>Vertebrata</taxon>
        <taxon>Euteleostomi</taxon>
        <taxon>Actinopterygii</taxon>
        <taxon>Neopterygii</taxon>
        <taxon>Teleostei</taxon>
        <taxon>Anguilliformes</taxon>
        <taxon>Anguillidae</taxon>
        <taxon>Anguilla</taxon>
    </lineage>
</organism>
<dbReference type="EMBL" id="GBXM01081831">
    <property type="protein sequence ID" value="JAH26746.1"/>
    <property type="molecule type" value="Transcribed_RNA"/>
</dbReference>
<protein>
    <submittedName>
        <fullName evidence="2">Uncharacterized protein</fullName>
    </submittedName>
</protein>
<proteinExistence type="predicted"/>
<reference evidence="2" key="2">
    <citation type="journal article" date="2015" name="Fish Shellfish Immunol.">
        <title>Early steps in the European eel (Anguilla anguilla)-Vibrio vulnificus interaction in the gills: Role of the RtxA13 toxin.</title>
        <authorList>
            <person name="Callol A."/>
            <person name="Pajuelo D."/>
            <person name="Ebbesson L."/>
            <person name="Teles M."/>
            <person name="MacKenzie S."/>
            <person name="Amaro C."/>
        </authorList>
    </citation>
    <scope>NUCLEOTIDE SEQUENCE</scope>
</reference>
<feature type="region of interest" description="Disordered" evidence="1">
    <location>
        <begin position="1"/>
        <end position="45"/>
    </location>
</feature>
<sequence>MGAEGGPEPHPPGPASEEQGEQLELSSMRKDRILHRSHSKSQCFL</sequence>
<evidence type="ECO:0000256" key="1">
    <source>
        <dbReference type="SAM" id="MobiDB-lite"/>
    </source>
</evidence>
<dbReference type="AlphaFoldDB" id="A0A0E9RCA3"/>
<accession>A0A0E9RCA3</accession>